<dbReference type="GeneID" id="87598784"/>
<sequence>MADTRLTPLGGLGPDAFSWRISRPFDWSGSQGYTIELEELEGCLSYGSTIREAKKGLTEALGGWVRKHGERALPEVEDGAQIIYLEPPMSIEEFDWINDELRVFAEKTIRG</sequence>
<accession>A0A4Y7WWP2</accession>
<dbReference type="InterPro" id="IPR035069">
    <property type="entry name" value="TTHA1013/TTHA0281-like"/>
</dbReference>
<dbReference type="RefSeq" id="WP_010899407.1">
    <property type="nucleotide sequence ID" value="NZ_CP040441.1"/>
</dbReference>
<reference evidence="1" key="1">
    <citation type="submission" date="2015-08" db="EMBL/GenBank/DDBJ databases">
        <title>Complete DNA Sequence of Pseudomonas syringae pv. actinidiae, the Causal Agent of Kiwifruit Canker Disease.</title>
        <authorList>
            <person name="Rikkerink E.H.A."/>
            <person name="Fineran P.C."/>
        </authorList>
    </citation>
    <scope>NUCLEOTIDE SEQUENCE</scope>
    <source>
        <strain evidence="1">DSM 13666</strain>
    </source>
</reference>
<dbReference type="SUPFAM" id="SSF143100">
    <property type="entry name" value="TTHA1013/TTHA0281-like"/>
    <property type="match status" value="1"/>
</dbReference>
<dbReference type="AlphaFoldDB" id="A0A0M0KHH9"/>
<accession>A0A0M0KHH9</accession>
<dbReference type="OMA" id="SEIMIEM"/>
<dbReference type="Gene3D" id="3.30.160.250">
    <property type="match status" value="1"/>
</dbReference>
<dbReference type="EMBL" id="LILD01000001">
    <property type="protein sequence ID" value="KOO38022.1"/>
    <property type="molecule type" value="Genomic_DNA"/>
</dbReference>
<proteinExistence type="predicted"/>
<gene>
    <name evidence="1" type="ORF">AMD02_03480</name>
</gene>
<evidence type="ECO:0008006" key="2">
    <source>
        <dbReference type="Google" id="ProtNLM"/>
    </source>
</evidence>
<organism evidence="1">
    <name type="scientific">Halalkalibacterium halodurans</name>
    <name type="common">Bacillus halodurans</name>
    <dbReference type="NCBI Taxonomy" id="86665"/>
    <lineage>
        <taxon>Bacteria</taxon>
        <taxon>Bacillati</taxon>
        <taxon>Bacillota</taxon>
        <taxon>Bacilli</taxon>
        <taxon>Bacillales</taxon>
        <taxon>Bacillaceae</taxon>
        <taxon>Halalkalibacterium (ex Joshi et al. 2022)</taxon>
    </lineage>
</organism>
<evidence type="ECO:0000313" key="1">
    <source>
        <dbReference type="EMBL" id="KOO38022.1"/>
    </source>
</evidence>
<dbReference type="PATRIC" id="fig|136160.3.peg.939"/>
<protein>
    <recommendedName>
        <fullName evidence="2">HicB family protein</fullName>
    </recommendedName>
</protein>
<comment type="caution">
    <text evidence="1">The sequence shown here is derived from an EMBL/GenBank/DDBJ whole genome shotgun (WGS) entry which is preliminary data.</text>
</comment>
<name>A0A0M0KHH9_ALKHA</name>